<feature type="non-terminal residue" evidence="1">
    <location>
        <position position="1"/>
    </location>
</feature>
<organism evidence="1 2">
    <name type="scientific">Pocillopora damicornis</name>
    <name type="common">Cauliflower coral</name>
    <name type="synonym">Millepora damicornis</name>
    <dbReference type="NCBI Taxonomy" id="46731"/>
    <lineage>
        <taxon>Eukaryota</taxon>
        <taxon>Metazoa</taxon>
        <taxon>Cnidaria</taxon>
        <taxon>Anthozoa</taxon>
        <taxon>Hexacorallia</taxon>
        <taxon>Scleractinia</taxon>
        <taxon>Astrocoeniina</taxon>
        <taxon>Pocilloporidae</taxon>
        <taxon>Pocillopora</taxon>
    </lineage>
</organism>
<name>A0A3M6TG01_POCDA</name>
<gene>
    <name evidence="1" type="ORF">pdam_00008700</name>
</gene>
<dbReference type="EMBL" id="RCHS01003667">
    <property type="protein sequence ID" value="RMX40325.1"/>
    <property type="molecule type" value="Genomic_DNA"/>
</dbReference>
<comment type="caution">
    <text evidence="1">The sequence shown here is derived from an EMBL/GenBank/DDBJ whole genome shotgun (WGS) entry which is preliminary data.</text>
</comment>
<dbReference type="AlphaFoldDB" id="A0A3M6TG01"/>
<reference evidence="1 2" key="1">
    <citation type="journal article" date="2018" name="Sci. Rep.">
        <title>Comparative analysis of the Pocillopora damicornis genome highlights role of immune system in coral evolution.</title>
        <authorList>
            <person name="Cunning R."/>
            <person name="Bay R.A."/>
            <person name="Gillette P."/>
            <person name="Baker A.C."/>
            <person name="Traylor-Knowles N."/>
        </authorList>
    </citation>
    <scope>NUCLEOTIDE SEQUENCE [LARGE SCALE GENOMIC DNA]</scope>
    <source>
        <strain evidence="1">RSMAS</strain>
        <tissue evidence="1">Whole animal</tissue>
    </source>
</reference>
<protein>
    <submittedName>
        <fullName evidence="1">Uncharacterized protein</fullName>
    </submittedName>
</protein>
<accession>A0A3M6TG01</accession>
<keyword evidence="2" id="KW-1185">Reference proteome</keyword>
<sequence length="84" mass="9267">REHPIAIHRKTNTPRQIATIFALLSDDSETKRKLALNPGYFVFPLDLKATCKCQPPAVTAEGFAGPQYLPMRSLVLDGPSRTST</sequence>
<dbReference type="Proteomes" id="UP000275408">
    <property type="component" value="Unassembled WGS sequence"/>
</dbReference>
<evidence type="ECO:0000313" key="2">
    <source>
        <dbReference type="Proteomes" id="UP000275408"/>
    </source>
</evidence>
<proteinExistence type="predicted"/>
<evidence type="ECO:0000313" key="1">
    <source>
        <dbReference type="EMBL" id="RMX40325.1"/>
    </source>
</evidence>